<organism evidence="2 3">
    <name type="scientific">Prunus armeniaca</name>
    <name type="common">Apricot</name>
    <name type="synonym">Armeniaca vulgaris</name>
    <dbReference type="NCBI Taxonomy" id="36596"/>
    <lineage>
        <taxon>Eukaryota</taxon>
        <taxon>Viridiplantae</taxon>
        <taxon>Streptophyta</taxon>
        <taxon>Embryophyta</taxon>
        <taxon>Tracheophyta</taxon>
        <taxon>Spermatophyta</taxon>
        <taxon>Magnoliopsida</taxon>
        <taxon>eudicotyledons</taxon>
        <taxon>Gunneridae</taxon>
        <taxon>Pentapetalae</taxon>
        <taxon>rosids</taxon>
        <taxon>fabids</taxon>
        <taxon>Rosales</taxon>
        <taxon>Rosaceae</taxon>
        <taxon>Amygdaloideae</taxon>
        <taxon>Amygdaleae</taxon>
        <taxon>Prunus</taxon>
    </lineage>
</organism>
<dbReference type="Proteomes" id="UP000507245">
    <property type="component" value="Unassembled WGS sequence"/>
</dbReference>
<dbReference type="AlphaFoldDB" id="A0A6J5XDW3"/>
<proteinExistence type="predicted"/>
<gene>
    <name evidence="2" type="ORF">ORAREDHAP_LOCUS32822</name>
</gene>
<name>A0A6J5XDW3_PRUAR</name>
<evidence type="ECO:0000313" key="2">
    <source>
        <dbReference type="EMBL" id="CAB4310827.1"/>
    </source>
</evidence>
<protein>
    <submittedName>
        <fullName evidence="2">Uncharacterized protein</fullName>
    </submittedName>
</protein>
<sequence length="100" mass="11688">MDAVTRYPLGRANQETTPANGGVERRLYCLRAAFTNGHTLRDSEKGKEREREQKLGAASCMQSRGEEREISRERDRELHREIEKRKRRTLMVESIELVEN</sequence>
<feature type="compositionally biased region" description="Basic and acidic residues" evidence="1">
    <location>
        <begin position="40"/>
        <end position="54"/>
    </location>
</feature>
<feature type="compositionally biased region" description="Basic and acidic residues" evidence="1">
    <location>
        <begin position="64"/>
        <end position="77"/>
    </location>
</feature>
<reference evidence="3" key="1">
    <citation type="journal article" date="2020" name="Genome Biol.">
        <title>Gamete binning: chromosome-level and haplotype-resolved genome assembly enabled by high-throughput single-cell sequencing of gamete genomes.</title>
        <authorList>
            <person name="Campoy J.A."/>
            <person name="Sun H."/>
            <person name="Goel M."/>
            <person name="Jiao W.-B."/>
            <person name="Folz-Donahue K."/>
            <person name="Wang N."/>
            <person name="Rubio M."/>
            <person name="Liu C."/>
            <person name="Kukat C."/>
            <person name="Ruiz D."/>
            <person name="Huettel B."/>
            <person name="Schneeberger K."/>
        </authorList>
    </citation>
    <scope>NUCLEOTIDE SEQUENCE [LARGE SCALE GENOMIC DNA]</scope>
    <source>
        <strain evidence="3">cv. Rojo Pasion</strain>
    </source>
</reference>
<feature type="region of interest" description="Disordered" evidence="1">
    <location>
        <begin position="40"/>
        <end position="77"/>
    </location>
</feature>
<dbReference type="EMBL" id="CAEKKB010000005">
    <property type="protein sequence ID" value="CAB4310827.1"/>
    <property type="molecule type" value="Genomic_DNA"/>
</dbReference>
<evidence type="ECO:0000313" key="3">
    <source>
        <dbReference type="Proteomes" id="UP000507245"/>
    </source>
</evidence>
<evidence type="ECO:0000256" key="1">
    <source>
        <dbReference type="SAM" id="MobiDB-lite"/>
    </source>
</evidence>
<accession>A0A6J5XDW3</accession>
<keyword evidence="3" id="KW-1185">Reference proteome</keyword>